<dbReference type="GO" id="GO:0004252">
    <property type="term" value="F:serine-type endopeptidase activity"/>
    <property type="evidence" value="ECO:0007669"/>
    <property type="project" value="InterPro"/>
</dbReference>
<comment type="similarity">
    <text evidence="1 3">Belongs to the peptidase S26 family.</text>
</comment>
<dbReference type="EMBL" id="PCTA01000006">
    <property type="protein sequence ID" value="PIP62046.1"/>
    <property type="molecule type" value="Genomic_DNA"/>
</dbReference>
<dbReference type="GO" id="GO:0016020">
    <property type="term" value="C:membrane"/>
    <property type="evidence" value="ECO:0007669"/>
    <property type="project" value="UniProtKB-SubCell"/>
</dbReference>
<reference evidence="5 6" key="1">
    <citation type="submission" date="2017-09" db="EMBL/GenBank/DDBJ databases">
        <title>Depth-based differentiation of microbial function through sediment-hosted aquifers and enrichment of novel symbionts in the deep terrestrial subsurface.</title>
        <authorList>
            <person name="Probst A.J."/>
            <person name="Ladd B."/>
            <person name="Jarett J.K."/>
            <person name="Geller-Mcgrath D.E."/>
            <person name="Sieber C.M."/>
            <person name="Emerson J.B."/>
            <person name="Anantharaman K."/>
            <person name="Thomas B.C."/>
            <person name="Malmstrom R."/>
            <person name="Stieglmeier M."/>
            <person name="Klingl A."/>
            <person name="Woyke T."/>
            <person name="Ryan C.M."/>
            <person name="Banfield J.F."/>
        </authorList>
    </citation>
    <scope>NUCLEOTIDE SEQUENCE [LARGE SCALE GENOMIC DNA]</scope>
    <source>
        <strain evidence="5">CG22_combo_CG10-13_8_21_14_all_38_20</strain>
    </source>
</reference>
<dbReference type="SUPFAM" id="SSF51306">
    <property type="entry name" value="LexA/Signal peptidase"/>
    <property type="match status" value="1"/>
</dbReference>
<evidence type="ECO:0000313" key="6">
    <source>
        <dbReference type="Proteomes" id="UP000231246"/>
    </source>
</evidence>
<dbReference type="NCBIfam" id="TIGR02227">
    <property type="entry name" value="sigpep_I_bact"/>
    <property type="match status" value="1"/>
</dbReference>
<organism evidence="5 6">
    <name type="scientific">Candidatus Roizmanbacteria bacterium CG22_combo_CG10-13_8_21_14_all_38_20</name>
    <dbReference type="NCBI Taxonomy" id="1974862"/>
    <lineage>
        <taxon>Bacteria</taxon>
        <taxon>Candidatus Roizmaniibacteriota</taxon>
    </lineage>
</organism>
<gene>
    <name evidence="5" type="primary">lepB</name>
    <name evidence="5" type="ORF">COW99_00870</name>
</gene>
<dbReference type="CDD" id="cd06530">
    <property type="entry name" value="S26_SPase_I"/>
    <property type="match status" value="1"/>
</dbReference>
<evidence type="ECO:0000256" key="3">
    <source>
        <dbReference type="RuleBase" id="RU362042"/>
    </source>
</evidence>
<proteinExistence type="inferred from homology"/>
<dbReference type="InterPro" id="IPR019533">
    <property type="entry name" value="Peptidase_S26"/>
</dbReference>
<dbReference type="GO" id="GO:0009003">
    <property type="term" value="F:signal peptidase activity"/>
    <property type="evidence" value="ECO:0007669"/>
    <property type="project" value="UniProtKB-EC"/>
</dbReference>
<dbReference type="InterPro" id="IPR036286">
    <property type="entry name" value="LexA/Signal_pep-like_sf"/>
</dbReference>
<evidence type="ECO:0000256" key="2">
    <source>
        <dbReference type="PIRSR" id="PIRSR600223-1"/>
    </source>
</evidence>
<evidence type="ECO:0000313" key="5">
    <source>
        <dbReference type="EMBL" id="PIP62046.1"/>
    </source>
</evidence>
<evidence type="ECO:0000259" key="4">
    <source>
        <dbReference type="Pfam" id="PF10502"/>
    </source>
</evidence>
<dbReference type="GO" id="GO:0006465">
    <property type="term" value="P:signal peptide processing"/>
    <property type="evidence" value="ECO:0007669"/>
    <property type="project" value="InterPro"/>
</dbReference>
<dbReference type="Proteomes" id="UP000231246">
    <property type="component" value="Unassembled WGS sequence"/>
</dbReference>
<protein>
    <recommendedName>
        <fullName evidence="3">Signal peptidase I</fullName>
        <ecNumber evidence="3">3.4.21.89</ecNumber>
    </recommendedName>
</protein>
<comment type="catalytic activity">
    <reaction evidence="3">
        <text>Cleavage of hydrophobic, N-terminal signal or leader sequences from secreted and periplasmic proteins.</text>
        <dbReference type="EC" id="3.4.21.89"/>
    </reaction>
</comment>
<comment type="caution">
    <text evidence="5">The sequence shown here is derived from an EMBL/GenBank/DDBJ whole genome shotgun (WGS) entry which is preliminary data.</text>
</comment>
<feature type="active site" evidence="2">
    <location>
        <position position="84"/>
    </location>
</feature>
<dbReference type="InterPro" id="IPR000223">
    <property type="entry name" value="Pept_S26A_signal_pept_1"/>
</dbReference>
<dbReference type="PANTHER" id="PTHR43390:SF1">
    <property type="entry name" value="CHLOROPLAST PROCESSING PEPTIDASE"/>
    <property type="match status" value="1"/>
</dbReference>
<dbReference type="Gene3D" id="2.10.109.10">
    <property type="entry name" value="Umud Fragment, subunit A"/>
    <property type="match status" value="1"/>
</dbReference>
<dbReference type="Pfam" id="PF10502">
    <property type="entry name" value="Peptidase_S26"/>
    <property type="match status" value="1"/>
</dbReference>
<dbReference type="EC" id="3.4.21.89" evidence="3"/>
<accession>A0A2H0BWI6</accession>
<dbReference type="PRINTS" id="PR00727">
    <property type="entry name" value="LEADERPTASE"/>
</dbReference>
<feature type="active site" evidence="2">
    <location>
        <position position="42"/>
    </location>
</feature>
<evidence type="ECO:0000256" key="1">
    <source>
        <dbReference type="ARBA" id="ARBA00009370"/>
    </source>
</evidence>
<dbReference type="PANTHER" id="PTHR43390">
    <property type="entry name" value="SIGNAL PEPTIDASE I"/>
    <property type="match status" value="1"/>
</dbReference>
<dbReference type="AlphaFoldDB" id="A0A2H0BWI6"/>
<keyword evidence="3" id="KW-0645">Protease</keyword>
<sequence>MYNNGMEITLKKKIKAVLLVAFVGALLIRVFVVEGFIVKGDSMSPTVLSGDYVFVNKLAYWHSGPSRGDVVVVIPRNETFKVIKRIIVLPGERFSIENGKVVIREDRLDEGKTLDEDYVPNDIESPVGITQARLDPEEYFALGDNVSVSLDSRVLGYMDRWDIKGRAFGVFRLNGFKYIGL</sequence>
<feature type="domain" description="Peptidase S26" evidence="4">
    <location>
        <begin position="17"/>
        <end position="169"/>
    </location>
</feature>
<comment type="subcellular location">
    <subcellularLocation>
        <location evidence="3">Membrane</location>
        <topology evidence="3">Single-pass type II membrane protein</topology>
    </subcellularLocation>
</comment>
<name>A0A2H0BWI6_9BACT</name>
<keyword evidence="3" id="KW-0378">Hydrolase</keyword>